<dbReference type="Proteomes" id="UP000295703">
    <property type="component" value="Unassembled WGS sequence"/>
</dbReference>
<keyword evidence="4" id="KW-1185">Reference proteome</keyword>
<gene>
    <name evidence="3" type="ORF">CTRI78_v004333</name>
</gene>
<evidence type="ECO:0008006" key="5">
    <source>
        <dbReference type="Google" id="ProtNLM"/>
    </source>
</evidence>
<comment type="caution">
    <text evidence="3">The sequence shown here is derived from an EMBL/GenBank/DDBJ whole genome shotgun (WGS) entry which is preliminary data.</text>
</comment>
<keyword evidence="2" id="KW-0732">Signal</keyword>
<evidence type="ECO:0000256" key="1">
    <source>
        <dbReference type="SAM" id="MobiDB-lite"/>
    </source>
</evidence>
<accession>A0A4R8RH79</accession>
<proteinExistence type="predicted"/>
<evidence type="ECO:0000313" key="4">
    <source>
        <dbReference type="Proteomes" id="UP000295703"/>
    </source>
</evidence>
<feature type="chain" id="PRO_5020382485" description="Secreted protein" evidence="2">
    <location>
        <begin position="19"/>
        <end position="176"/>
    </location>
</feature>
<feature type="signal peptide" evidence="2">
    <location>
        <begin position="1"/>
        <end position="18"/>
    </location>
</feature>
<evidence type="ECO:0000313" key="3">
    <source>
        <dbReference type="EMBL" id="TDZ61462.1"/>
    </source>
</evidence>
<feature type="region of interest" description="Disordered" evidence="1">
    <location>
        <begin position="23"/>
        <end position="42"/>
    </location>
</feature>
<dbReference type="EMBL" id="RYZW01000031">
    <property type="protein sequence ID" value="TDZ61462.1"/>
    <property type="molecule type" value="Genomic_DNA"/>
</dbReference>
<protein>
    <recommendedName>
        <fullName evidence="5">Secreted protein</fullName>
    </recommendedName>
</protein>
<evidence type="ECO:0000256" key="2">
    <source>
        <dbReference type="SAM" id="SignalP"/>
    </source>
</evidence>
<name>A0A4R8RH79_COLTR</name>
<reference evidence="3 4" key="1">
    <citation type="submission" date="2018-12" db="EMBL/GenBank/DDBJ databases">
        <title>Genome sequence and assembly of Colletotrichum trifolii.</title>
        <authorList>
            <person name="Gan P."/>
            <person name="Shirasu K."/>
        </authorList>
    </citation>
    <scope>NUCLEOTIDE SEQUENCE [LARGE SCALE GENOMIC DNA]</scope>
    <source>
        <strain evidence="3 4">543-2</strain>
    </source>
</reference>
<sequence>MNLQSILFALAAASLAVAAPVPSPSNSTADSAPHTTKVGPKCEKRSRNVGTETIWTVTADTIPKDKRRFICPELWRQLEQFDFSCGVARSSGSYCQPRGLHGEDFKWQLYVPFHCNWGMVEAAWWEATHNEYGALNCHVKETEDLVMIGSANESETSSQAQSPGGTLTTSRGPHNK</sequence>
<feature type="region of interest" description="Disordered" evidence="1">
    <location>
        <begin position="152"/>
        <end position="176"/>
    </location>
</feature>
<organism evidence="3 4">
    <name type="scientific">Colletotrichum trifolii</name>
    <dbReference type="NCBI Taxonomy" id="5466"/>
    <lineage>
        <taxon>Eukaryota</taxon>
        <taxon>Fungi</taxon>
        <taxon>Dikarya</taxon>
        <taxon>Ascomycota</taxon>
        <taxon>Pezizomycotina</taxon>
        <taxon>Sordariomycetes</taxon>
        <taxon>Hypocreomycetidae</taxon>
        <taxon>Glomerellales</taxon>
        <taxon>Glomerellaceae</taxon>
        <taxon>Colletotrichum</taxon>
        <taxon>Colletotrichum orbiculare species complex</taxon>
    </lineage>
</organism>
<dbReference type="AlphaFoldDB" id="A0A4R8RH79"/>